<dbReference type="RefSeq" id="WP_102114301.1">
    <property type="nucleotide sequence ID" value="NZ_BMGN01000017.1"/>
</dbReference>
<sequence length="280" mass="31172">MIKPQTPSNPVIFPSNASLGVMLREWRAARRLSQLDLALDADISARHLSYIETGKAQPSREVLMRLADALEMPLRERNGLLVAGGFAPIFRETSLGTPKLVGIKQAIEAILAQQEPYPAFVLDRRWNIVQANAAAARVNDCVTYGAPALHDNMMRQIFSPGPFRDAVANWHEIAGDLLRHLYQEVAMNPADRMAKALLDECLRYPDVPASWRFRDLAAGPSPMVTTMLRHPDGRVLQFFSTITSFATPYDVTLDELRIECCFPLDEDTAAICRGLRDGKA</sequence>
<dbReference type="Pfam" id="PF01381">
    <property type="entry name" value="HTH_3"/>
    <property type="match status" value="1"/>
</dbReference>
<dbReference type="InterPro" id="IPR041413">
    <property type="entry name" value="MLTR_LBD"/>
</dbReference>
<dbReference type="PROSITE" id="PS50943">
    <property type="entry name" value="HTH_CROC1"/>
    <property type="match status" value="1"/>
</dbReference>
<dbReference type="SUPFAM" id="SSF47413">
    <property type="entry name" value="lambda repressor-like DNA-binding domains"/>
    <property type="match status" value="1"/>
</dbReference>
<dbReference type="CDD" id="cd00093">
    <property type="entry name" value="HTH_XRE"/>
    <property type="match status" value="1"/>
</dbReference>
<dbReference type="Proteomes" id="UP000234752">
    <property type="component" value="Chromosome eg_2"/>
</dbReference>
<dbReference type="Gene3D" id="1.10.260.40">
    <property type="entry name" value="lambda repressor-like DNA-binding domains"/>
    <property type="match status" value="1"/>
</dbReference>
<accession>A0A2K9NI64</accession>
<dbReference type="SMART" id="SM00530">
    <property type="entry name" value="HTH_XRE"/>
    <property type="match status" value="1"/>
</dbReference>
<dbReference type="GO" id="GO:0003677">
    <property type="term" value="F:DNA binding"/>
    <property type="evidence" value="ECO:0007669"/>
    <property type="project" value="InterPro"/>
</dbReference>
<dbReference type="EMBL" id="CP025612">
    <property type="protein sequence ID" value="AUN32769.1"/>
    <property type="molecule type" value="Genomic_DNA"/>
</dbReference>
<dbReference type="InterPro" id="IPR010982">
    <property type="entry name" value="Lambda_DNA-bd_dom_sf"/>
</dbReference>
<proteinExistence type="predicted"/>
<organism evidence="1 2">
    <name type="scientific">Niveispirillum cyanobacteriorum</name>
    <dbReference type="NCBI Taxonomy" id="1612173"/>
    <lineage>
        <taxon>Bacteria</taxon>
        <taxon>Pseudomonadati</taxon>
        <taxon>Pseudomonadota</taxon>
        <taxon>Alphaproteobacteria</taxon>
        <taxon>Rhodospirillales</taxon>
        <taxon>Azospirillaceae</taxon>
        <taxon>Niveispirillum</taxon>
    </lineage>
</organism>
<protein>
    <submittedName>
        <fullName evidence="1">Transcriptional regulator</fullName>
    </submittedName>
</protein>
<gene>
    <name evidence="1" type="ORF">C0V82_20925</name>
</gene>
<dbReference type="KEGG" id="ncb:C0V82_20925"/>
<dbReference type="Pfam" id="PF17765">
    <property type="entry name" value="MLTR_LBD"/>
    <property type="match status" value="1"/>
</dbReference>
<name>A0A2K9NI64_9PROT</name>
<dbReference type="InterPro" id="IPR001387">
    <property type="entry name" value="Cro/C1-type_HTH"/>
</dbReference>
<dbReference type="AlphaFoldDB" id="A0A2K9NI64"/>
<dbReference type="Gene3D" id="3.30.450.180">
    <property type="match status" value="1"/>
</dbReference>
<reference evidence="1 2" key="1">
    <citation type="submission" date="2017-12" db="EMBL/GenBank/DDBJ databases">
        <title>Genomes of bacteria within cyanobacterial aggregates.</title>
        <authorList>
            <person name="Cai H."/>
        </authorList>
    </citation>
    <scope>NUCLEOTIDE SEQUENCE [LARGE SCALE GENOMIC DNA]</scope>
    <source>
        <strain evidence="1 2">TH16</strain>
    </source>
</reference>
<keyword evidence="2" id="KW-1185">Reference proteome</keyword>
<dbReference type="PANTHER" id="PTHR35010:SF4">
    <property type="entry name" value="BLL5781 PROTEIN"/>
    <property type="match status" value="1"/>
</dbReference>
<evidence type="ECO:0000313" key="2">
    <source>
        <dbReference type="Proteomes" id="UP000234752"/>
    </source>
</evidence>
<dbReference type="PANTHER" id="PTHR35010">
    <property type="entry name" value="BLL4672 PROTEIN-RELATED"/>
    <property type="match status" value="1"/>
</dbReference>
<evidence type="ECO:0000313" key="1">
    <source>
        <dbReference type="EMBL" id="AUN32769.1"/>
    </source>
</evidence>
<dbReference type="OrthoDB" id="9785973at2"/>